<keyword evidence="6 8" id="KW-1133">Transmembrane helix</keyword>
<dbReference type="AlphaFoldDB" id="A0A977L5D4"/>
<dbReference type="EMBL" id="CP073041">
    <property type="protein sequence ID" value="UXE64395.1"/>
    <property type="molecule type" value="Genomic_DNA"/>
</dbReference>
<reference evidence="9" key="1">
    <citation type="submission" date="2021-04" db="EMBL/GenBank/DDBJ databases">
        <title>Genome sequence of Woronichinia naegeliana from Washington state freshwater lake bloom.</title>
        <authorList>
            <person name="Dreher T.W."/>
        </authorList>
    </citation>
    <scope>NUCLEOTIDE SEQUENCE</scope>
    <source>
        <strain evidence="9">WA131</strain>
    </source>
</reference>
<evidence type="ECO:0000313" key="9">
    <source>
        <dbReference type="EMBL" id="UXE64395.1"/>
    </source>
</evidence>
<evidence type="ECO:0000256" key="5">
    <source>
        <dbReference type="ARBA" id="ARBA00022692"/>
    </source>
</evidence>
<evidence type="ECO:0000256" key="6">
    <source>
        <dbReference type="ARBA" id="ARBA00022989"/>
    </source>
</evidence>
<keyword evidence="5 8" id="KW-0812">Transmembrane</keyword>
<feature type="transmembrane region" description="Helical" evidence="8">
    <location>
        <begin position="170"/>
        <end position="195"/>
    </location>
</feature>
<dbReference type="KEGG" id="wna:KA717_19105"/>
<comment type="similarity">
    <text evidence="2 8">Belongs to the 4-toluene sulfonate uptake permease (TSUP) (TC 2.A.102) family.</text>
</comment>
<feature type="transmembrane region" description="Helical" evidence="8">
    <location>
        <begin position="202"/>
        <end position="223"/>
    </location>
</feature>
<evidence type="ECO:0000256" key="3">
    <source>
        <dbReference type="ARBA" id="ARBA00022448"/>
    </source>
</evidence>
<evidence type="ECO:0000256" key="1">
    <source>
        <dbReference type="ARBA" id="ARBA00004651"/>
    </source>
</evidence>
<feature type="transmembrane region" description="Helical" evidence="8">
    <location>
        <begin position="76"/>
        <end position="97"/>
    </location>
</feature>
<feature type="transmembrane region" description="Helical" evidence="8">
    <location>
        <begin position="103"/>
        <end position="124"/>
    </location>
</feature>
<dbReference type="InterPro" id="IPR052017">
    <property type="entry name" value="TSUP"/>
</dbReference>
<keyword evidence="7 8" id="KW-0472">Membrane</keyword>
<gene>
    <name evidence="9" type="ORF">KA717_19105</name>
</gene>
<feature type="transmembrane region" description="Helical" evidence="8">
    <location>
        <begin position="12"/>
        <end position="39"/>
    </location>
</feature>
<dbReference type="Pfam" id="PF01925">
    <property type="entry name" value="TauE"/>
    <property type="match status" value="1"/>
</dbReference>
<dbReference type="InterPro" id="IPR002781">
    <property type="entry name" value="TM_pro_TauE-like"/>
</dbReference>
<dbReference type="PANTHER" id="PTHR30269">
    <property type="entry name" value="TRANSMEMBRANE PROTEIN YFCA"/>
    <property type="match status" value="1"/>
</dbReference>
<proteinExistence type="inferred from homology"/>
<evidence type="ECO:0000256" key="4">
    <source>
        <dbReference type="ARBA" id="ARBA00022475"/>
    </source>
</evidence>
<dbReference type="Proteomes" id="UP001065613">
    <property type="component" value="Chromosome"/>
</dbReference>
<keyword evidence="4 8" id="KW-1003">Cell membrane</keyword>
<protein>
    <recommendedName>
        <fullName evidence="8">Probable membrane transporter protein</fullName>
    </recommendedName>
</protein>
<accession>A0A977L5D4</accession>
<comment type="subcellular location">
    <subcellularLocation>
        <location evidence="1 8">Cell membrane</location>
        <topology evidence="1 8">Multi-pass membrane protein</topology>
    </subcellularLocation>
</comment>
<feature type="transmembrane region" description="Helical" evidence="8">
    <location>
        <begin position="229"/>
        <end position="247"/>
    </location>
</feature>
<evidence type="ECO:0000256" key="2">
    <source>
        <dbReference type="ARBA" id="ARBA00009142"/>
    </source>
</evidence>
<keyword evidence="3" id="KW-0813">Transport</keyword>
<organism evidence="9">
    <name type="scientific">Woronichinia naegeliana WA131</name>
    <dbReference type="NCBI Taxonomy" id="2824559"/>
    <lineage>
        <taxon>Bacteria</taxon>
        <taxon>Bacillati</taxon>
        <taxon>Cyanobacteriota</taxon>
        <taxon>Cyanophyceae</taxon>
        <taxon>Synechococcales</taxon>
        <taxon>Coelosphaeriaceae</taxon>
        <taxon>Woronichinia</taxon>
    </lineage>
</organism>
<name>A0A977L5D4_9CYAN</name>
<dbReference type="PANTHER" id="PTHR30269:SF0">
    <property type="entry name" value="MEMBRANE TRANSPORTER PROTEIN YFCA-RELATED"/>
    <property type="match status" value="1"/>
</dbReference>
<sequence>MSTLQLTILITVFFVTSIISVITGSTSLITIPIMLQIGIEPHTALATNMMALTFMSIGATLPFLKQKTINLSRLPGLITLTLMGSGIGAGLLLIVPSQALPKLVSIFMIVVVIFSFFNYQAGVIPEEKPSSINRITGYFATFILGMYGGFFSGGYVTMLTAAYVGFFRMIYVEAIATTKLVNVFSSLVATTIFALNGIIDHLLGIILSIIMFLGGIIGSKIALKINNLWLRRIFLITVITLAFKTMTG</sequence>
<evidence type="ECO:0000256" key="8">
    <source>
        <dbReference type="RuleBase" id="RU363041"/>
    </source>
</evidence>
<dbReference type="GO" id="GO:0005886">
    <property type="term" value="C:plasma membrane"/>
    <property type="evidence" value="ECO:0007669"/>
    <property type="project" value="UniProtKB-SubCell"/>
</dbReference>
<evidence type="ECO:0000256" key="7">
    <source>
        <dbReference type="ARBA" id="ARBA00023136"/>
    </source>
</evidence>
<feature type="transmembrane region" description="Helical" evidence="8">
    <location>
        <begin position="45"/>
        <end position="64"/>
    </location>
</feature>
<feature type="transmembrane region" description="Helical" evidence="8">
    <location>
        <begin position="136"/>
        <end position="164"/>
    </location>
</feature>